<evidence type="ECO:0000256" key="8">
    <source>
        <dbReference type="RuleBase" id="RU362002"/>
    </source>
</evidence>
<evidence type="ECO:0000256" key="4">
    <source>
        <dbReference type="ARBA" id="ARBA00022692"/>
    </source>
</evidence>
<dbReference type="GO" id="GO:0008519">
    <property type="term" value="F:ammonium channel activity"/>
    <property type="evidence" value="ECO:0007669"/>
    <property type="project" value="InterPro"/>
</dbReference>
<evidence type="ECO:0000259" key="10">
    <source>
        <dbReference type="Pfam" id="PF00909"/>
    </source>
</evidence>
<keyword evidence="7 8" id="KW-0924">Ammonia transport</keyword>
<dbReference type="InterPro" id="IPR001905">
    <property type="entry name" value="Ammonium_transpt"/>
</dbReference>
<dbReference type="PANTHER" id="PTHR11730:SF6">
    <property type="entry name" value="AMMONIUM TRANSPORTER"/>
    <property type="match status" value="1"/>
</dbReference>
<keyword evidence="6 8" id="KW-0472">Membrane</keyword>
<dbReference type="PROSITE" id="PS01219">
    <property type="entry name" value="AMMONIUM_TRANSP"/>
    <property type="match status" value="1"/>
</dbReference>
<dbReference type="InterPro" id="IPR029020">
    <property type="entry name" value="Ammonium/urea_transptr"/>
</dbReference>
<dbReference type="Proteomes" id="UP001054902">
    <property type="component" value="Unassembled WGS sequence"/>
</dbReference>
<dbReference type="InterPro" id="IPR024041">
    <property type="entry name" value="NH4_transpt_AmtB-like_dom"/>
</dbReference>
<feature type="transmembrane region" description="Helical" evidence="8">
    <location>
        <begin position="204"/>
        <end position="228"/>
    </location>
</feature>
<keyword evidence="4 8" id="KW-0812">Transmembrane</keyword>
<accession>A0AAD3D5T9</accession>
<dbReference type="Gene3D" id="1.10.3430.10">
    <property type="entry name" value="Ammonium transporter AmtB like domains"/>
    <property type="match status" value="1"/>
</dbReference>
<dbReference type="GO" id="GO:0005886">
    <property type="term" value="C:plasma membrane"/>
    <property type="evidence" value="ECO:0007669"/>
    <property type="project" value="UniProtKB-SubCell"/>
</dbReference>
<comment type="similarity">
    <text evidence="2 8">Belongs to the ammonia transporter channel (TC 1.A.11.2) family.</text>
</comment>
<feature type="transmembrane region" description="Helical" evidence="8">
    <location>
        <begin position="437"/>
        <end position="461"/>
    </location>
</feature>
<evidence type="ECO:0000313" key="11">
    <source>
        <dbReference type="EMBL" id="GFH58314.1"/>
    </source>
</evidence>
<feature type="transmembrane region" description="Helical" evidence="8">
    <location>
        <begin position="261"/>
        <end position="278"/>
    </location>
</feature>
<comment type="caution">
    <text evidence="8">Lacks conserved residue(s) required for the propagation of feature annotation.</text>
</comment>
<dbReference type="GO" id="GO:0097272">
    <property type="term" value="P:ammonium homeostasis"/>
    <property type="evidence" value="ECO:0007669"/>
    <property type="project" value="TreeGrafter"/>
</dbReference>
<name>A0AAD3D5T9_9STRA</name>
<proteinExistence type="inferred from homology"/>
<organism evidence="11 12">
    <name type="scientific">Chaetoceros tenuissimus</name>
    <dbReference type="NCBI Taxonomy" id="426638"/>
    <lineage>
        <taxon>Eukaryota</taxon>
        <taxon>Sar</taxon>
        <taxon>Stramenopiles</taxon>
        <taxon>Ochrophyta</taxon>
        <taxon>Bacillariophyta</taxon>
        <taxon>Coscinodiscophyceae</taxon>
        <taxon>Chaetocerotophycidae</taxon>
        <taxon>Chaetocerotales</taxon>
        <taxon>Chaetocerotaceae</taxon>
        <taxon>Chaetoceros</taxon>
    </lineage>
</organism>
<dbReference type="SUPFAM" id="SSF111352">
    <property type="entry name" value="Ammonium transporter"/>
    <property type="match status" value="1"/>
</dbReference>
<evidence type="ECO:0000313" key="12">
    <source>
        <dbReference type="Proteomes" id="UP001054902"/>
    </source>
</evidence>
<evidence type="ECO:0000256" key="5">
    <source>
        <dbReference type="ARBA" id="ARBA00022989"/>
    </source>
</evidence>
<evidence type="ECO:0000256" key="2">
    <source>
        <dbReference type="ARBA" id="ARBA00005887"/>
    </source>
</evidence>
<evidence type="ECO:0000256" key="1">
    <source>
        <dbReference type="ARBA" id="ARBA00004141"/>
    </source>
</evidence>
<feature type="transmembrane region" description="Helical" evidence="8">
    <location>
        <begin position="164"/>
        <end position="184"/>
    </location>
</feature>
<dbReference type="InterPro" id="IPR018047">
    <property type="entry name" value="Ammonium_transpt_CS"/>
</dbReference>
<gene>
    <name evidence="11" type="ORF">CTEN210_14790</name>
</gene>
<reference evidence="11 12" key="1">
    <citation type="journal article" date="2021" name="Sci. Rep.">
        <title>The genome of the diatom Chaetoceros tenuissimus carries an ancient integrated fragment of an extant virus.</title>
        <authorList>
            <person name="Hongo Y."/>
            <person name="Kimura K."/>
            <person name="Takaki Y."/>
            <person name="Yoshida Y."/>
            <person name="Baba S."/>
            <person name="Kobayashi G."/>
            <person name="Nagasaki K."/>
            <person name="Hano T."/>
            <person name="Tomaru Y."/>
        </authorList>
    </citation>
    <scope>NUCLEOTIDE SEQUENCE [LARGE SCALE GENOMIC DNA]</scope>
    <source>
        <strain evidence="11 12">NIES-3715</strain>
    </source>
</reference>
<feature type="transmembrane region" description="Helical" evidence="8">
    <location>
        <begin position="134"/>
        <end position="152"/>
    </location>
</feature>
<evidence type="ECO:0000256" key="6">
    <source>
        <dbReference type="ARBA" id="ARBA00023136"/>
    </source>
</evidence>
<dbReference type="AlphaFoldDB" id="A0AAD3D5T9"/>
<feature type="transmembrane region" description="Helical" evidence="8">
    <location>
        <begin position="85"/>
        <end position="104"/>
    </location>
</feature>
<dbReference type="EMBL" id="BLLK01000062">
    <property type="protein sequence ID" value="GFH58314.1"/>
    <property type="molecule type" value="Genomic_DNA"/>
</dbReference>
<dbReference type="FunFam" id="1.10.3430.10:FF:000016">
    <property type="entry name" value="Ammonium transporter"/>
    <property type="match status" value="1"/>
</dbReference>
<feature type="transmembrane region" description="Helical" evidence="8">
    <location>
        <begin position="298"/>
        <end position="315"/>
    </location>
</feature>
<comment type="caution">
    <text evidence="11">The sequence shown here is derived from an EMBL/GenBank/DDBJ whole genome shotgun (WGS) entry which is preliminary data.</text>
</comment>
<dbReference type="NCBIfam" id="TIGR00836">
    <property type="entry name" value="amt"/>
    <property type="match status" value="1"/>
</dbReference>
<sequence length="545" mass="60210">MSLEDSYSNCIAQYMEAGETQESLENTFRCFANTNIEMEESNQSLHKVLFIIFCSSLVFLMQAGFAMVCSGCVRKKNVQNTILKNFIDVLGSSIAFFFVGYSFAFGGDPEKTSFIGTTNFLLSEMDYNALGVDYAHWLFQFAFAATAATIVAGTLAERCQMRTYLMYSMLLTGFVYPVIVHNIWSPSGFLSISNQNPLFGVGMIDFAGSGVVHVTGGITALIATYMLGPRKGRFYDERGVKLETPEAFPGHSKSLQMLGTLLLWFGWFGFNAGSAVSVDADSNMNPVIIAKATVNTTLSASTSGIVALLFHLFLIERQTGEPVYKLSAAMNGALTGLASITGSCGFVEPWAAIVIGAISGLIYLGSERLLEILCLDDAVDAIPVHLCGGMWGVLAVGLFSSPRGLKNYFGDDDFNHYGWFYAWGQGSGDFTLMSCQLVGLLCILAWTALIMVPFFFTLYYFGMLRSDGLEELVGLDVSYHGYSNFQPSQGVSAQSLRKHYDLSENFNVEELQQYHKKRQSETARMQRKTQSMEYEPDYDNTDRFE</sequence>
<feature type="transmembrane region" description="Helical" evidence="8">
    <location>
        <begin position="48"/>
        <end position="73"/>
    </location>
</feature>
<evidence type="ECO:0000256" key="3">
    <source>
        <dbReference type="ARBA" id="ARBA00022448"/>
    </source>
</evidence>
<feature type="domain" description="Ammonium transporter AmtB-like" evidence="10">
    <location>
        <begin position="50"/>
        <end position="483"/>
    </location>
</feature>
<keyword evidence="12" id="KW-1185">Reference proteome</keyword>
<dbReference type="Pfam" id="PF00909">
    <property type="entry name" value="Ammonium_transp"/>
    <property type="match status" value="1"/>
</dbReference>
<keyword evidence="5 8" id="KW-1133">Transmembrane helix</keyword>
<dbReference type="PANTHER" id="PTHR11730">
    <property type="entry name" value="AMMONIUM TRANSPORTER"/>
    <property type="match status" value="1"/>
</dbReference>
<evidence type="ECO:0000256" key="7">
    <source>
        <dbReference type="ARBA" id="ARBA00023177"/>
    </source>
</evidence>
<feature type="region of interest" description="Disordered" evidence="9">
    <location>
        <begin position="515"/>
        <end position="545"/>
    </location>
</feature>
<protein>
    <recommendedName>
        <fullName evidence="8">Ammonium transporter</fullName>
    </recommendedName>
</protein>
<feature type="transmembrane region" description="Helical" evidence="8">
    <location>
        <begin position="378"/>
        <end position="399"/>
    </location>
</feature>
<evidence type="ECO:0000256" key="9">
    <source>
        <dbReference type="SAM" id="MobiDB-lite"/>
    </source>
</evidence>
<keyword evidence="3 8" id="KW-0813">Transport</keyword>
<comment type="subcellular location">
    <subcellularLocation>
        <location evidence="8">Cell membrane</location>
        <topology evidence="8">Multi-pass membrane protein</topology>
    </subcellularLocation>
    <subcellularLocation>
        <location evidence="1">Membrane</location>
        <topology evidence="1">Multi-pass membrane protein</topology>
    </subcellularLocation>
</comment>